<evidence type="ECO:0000256" key="4">
    <source>
        <dbReference type="ARBA" id="ARBA00022691"/>
    </source>
</evidence>
<reference evidence="7 8" key="1">
    <citation type="submission" date="2019-06" db="EMBL/GenBank/DDBJ databases">
        <title>Sequencing the genomes of 1000 actinobacteria strains.</title>
        <authorList>
            <person name="Klenk H.-P."/>
        </authorList>
    </citation>
    <scope>NUCLEOTIDE SEQUENCE [LARGE SCALE GENOMIC DNA]</scope>
    <source>
        <strain evidence="7 8">DSM 44826</strain>
    </source>
</reference>
<sequence>MSATTRNQVFSAVHTVGGLLPVDILVRIAEGKDVSGAKPADYGVIGSRSVRDDAERHWDYLKSVWRELRSRLPEDAETGVPAADPTGIAVAQWLEPLFAELGFGRLTVVGGDGIPADSDTEKVFAVSHRWQHALVHLTPWNTDLDRRPGGAGTVPPQSMLQECLNRTEAHLWGVLSNGRQLRLLRDSSAMATASYVEFDLEAIFDGELFSEFVLLYRLLHVSRFEVAEGAAASACRLEKWRTEAIASGTRALDQLRKGVQDAITTLGTGFLRHPDNAALRENVKAQGLHNALLRLAYRLLFLFVAEDRDVLHAPEVGETERERYATYFSSARLRAHARRRRGTAHGDRWQALRVVLDALGDEKGRPELGLPGLGGLFTHTDADSPLDGLSLSNEYLLTAVRHLAQVRDMGSRRWRAVDYRHLDAEELGSIYESLLELVPQHSAVDRTFELVELAGNTRKTTGSYYTPSSLIDCLLDSALDPVIDDAVKRGEQAAIAAGRSDPAEDIVVELLSLTVCDPACGSGHFLVAAARRIAKRVAAVRERNPEPTLSAVRHALHEVVARCIYGVDLNPMAVELAKVSLWLEAMEPGKALSFLDAHVKHGNGLVGATPALLLKGIPSEAFKPIEGDDKKIAKSLEKQNDKELSGQSSLFDLGDGLKIANTAFASGLRRITTAKSDTLTDVRQQESAYTEWSEADVYVRALRAADAWCAAFVWPKVADAPQAVTHEVFQALQDPEAGAASQAMHDEIVRLREQYRFFHWHLEFPEVFTVPGELAGLEVDQRTGWVGGFSCMLGNPPWEHLELKEQEFFSSRAPKIAGVAGVKRKNLIDGLRAEDPSLHEAYEAAKRNIDGTRHFASSSGLFPLCGRGRIKTDSIFAEQGHKLTSPYGRMGMVLPTGIATDATTQFFFKNLVQSGSIAALYDFENRAALFPAVDSRMKFSILSLVGRFRREPAARLAFFLHDPVELEDTNRVFRLTPDEITLINPNTGTCPVFRSRRDAEISLGIYRRVPVLSKNDDPQGNPWGISFSQGLFNMTSDSHLFHSRQDLESDGWMLAGNIFSKAGAKMLPLYEAKMLHHYDHHWASYDESGSTRDLMTSERLDPATVALPRYWVAESKVEEAVRAKDWNRDWFIGWRDICRATDERTAIIGGFPRSAVGNNLPISTLSRSNVALAGALLACLSSFIFDFNARFKVGSVHLNFFISEQLPVLPPADLSCHSAFITPRVLELTYSAYDMAEFARDLGDIQGPFCWNDERRLVIRAELDALFFHLYGITRDDVDYILETFPIVKRKDEAKYGAYRTKDLILSIYDRMAAAGVGLTVPLRDGENFISTLTLPAGEGLRHPTLIVHGPR</sequence>
<dbReference type="Proteomes" id="UP000317940">
    <property type="component" value="Unassembled WGS sequence"/>
</dbReference>
<dbReference type="InterPro" id="IPR050953">
    <property type="entry name" value="N4_N6_ade-DNA_methylase"/>
</dbReference>
<keyword evidence="3" id="KW-0808">Transferase</keyword>
<dbReference type="InterPro" id="IPR029063">
    <property type="entry name" value="SAM-dependent_MTases_sf"/>
</dbReference>
<protein>
    <recommendedName>
        <fullName evidence="1">site-specific DNA-methyltransferase (adenine-specific)</fullName>
        <ecNumber evidence="1">2.1.1.72</ecNumber>
    </recommendedName>
</protein>
<dbReference type="PANTHER" id="PTHR33841">
    <property type="entry name" value="DNA METHYLTRANSFERASE YEEA-RELATED"/>
    <property type="match status" value="1"/>
</dbReference>
<evidence type="ECO:0000313" key="8">
    <source>
        <dbReference type="Proteomes" id="UP000317940"/>
    </source>
</evidence>
<proteinExistence type="predicted"/>
<dbReference type="Gene3D" id="3.40.50.150">
    <property type="entry name" value="Vaccinia Virus protein VP39"/>
    <property type="match status" value="2"/>
</dbReference>
<dbReference type="Pfam" id="PF07669">
    <property type="entry name" value="Eco57I"/>
    <property type="match status" value="1"/>
</dbReference>
<evidence type="ECO:0000256" key="2">
    <source>
        <dbReference type="ARBA" id="ARBA00022603"/>
    </source>
</evidence>
<evidence type="ECO:0000259" key="6">
    <source>
        <dbReference type="Pfam" id="PF07669"/>
    </source>
</evidence>
<evidence type="ECO:0000256" key="5">
    <source>
        <dbReference type="ARBA" id="ARBA00047942"/>
    </source>
</evidence>
<dbReference type="GO" id="GO:0006304">
    <property type="term" value="P:DNA modification"/>
    <property type="evidence" value="ECO:0007669"/>
    <property type="project" value="InterPro"/>
</dbReference>
<keyword evidence="2 7" id="KW-0489">Methyltransferase</keyword>
<keyword evidence="4" id="KW-0949">S-adenosyl-L-methionine</keyword>
<dbReference type="RefSeq" id="WP_145906911.1">
    <property type="nucleotide sequence ID" value="NZ_BAAAMZ010000003.1"/>
</dbReference>
<evidence type="ECO:0000256" key="3">
    <source>
        <dbReference type="ARBA" id="ARBA00022679"/>
    </source>
</evidence>
<dbReference type="SUPFAM" id="SSF53335">
    <property type="entry name" value="S-adenosyl-L-methionine-dependent methyltransferases"/>
    <property type="match status" value="1"/>
</dbReference>
<keyword evidence="8" id="KW-1185">Reference proteome</keyword>
<comment type="caution">
    <text evidence="7">The sequence shown here is derived from an EMBL/GenBank/DDBJ whole genome shotgun (WGS) entry which is preliminary data.</text>
</comment>
<dbReference type="GO" id="GO:0009007">
    <property type="term" value="F:site-specific DNA-methyltransferase (adenine-specific) activity"/>
    <property type="evidence" value="ECO:0007669"/>
    <property type="project" value="UniProtKB-EC"/>
</dbReference>
<dbReference type="EMBL" id="VIWT01000001">
    <property type="protein sequence ID" value="TWG00876.1"/>
    <property type="molecule type" value="Genomic_DNA"/>
</dbReference>
<dbReference type="EC" id="2.1.1.72" evidence="1"/>
<dbReference type="PANTHER" id="PTHR33841:SF1">
    <property type="entry name" value="DNA METHYLTRANSFERASE A"/>
    <property type="match status" value="1"/>
</dbReference>
<accession>A0A561UND0</accession>
<dbReference type="GO" id="GO:0032259">
    <property type="term" value="P:methylation"/>
    <property type="evidence" value="ECO:0007669"/>
    <property type="project" value="UniProtKB-KW"/>
</dbReference>
<name>A0A561UND0_9ACTN</name>
<evidence type="ECO:0000313" key="7">
    <source>
        <dbReference type="EMBL" id="TWG00876.1"/>
    </source>
</evidence>
<dbReference type="OrthoDB" id="4280289at2"/>
<gene>
    <name evidence="7" type="ORF">FHX73_114756</name>
</gene>
<comment type="catalytic activity">
    <reaction evidence="5">
        <text>a 2'-deoxyadenosine in DNA + S-adenosyl-L-methionine = an N(6)-methyl-2'-deoxyadenosine in DNA + S-adenosyl-L-homocysteine + H(+)</text>
        <dbReference type="Rhea" id="RHEA:15197"/>
        <dbReference type="Rhea" id="RHEA-COMP:12418"/>
        <dbReference type="Rhea" id="RHEA-COMP:12419"/>
        <dbReference type="ChEBI" id="CHEBI:15378"/>
        <dbReference type="ChEBI" id="CHEBI:57856"/>
        <dbReference type="ChEBI" id="CHEBI:59789"/>
        <dbReference type="ChEBI" id="CHEBI:90615"/>
        <dbReference type="ChEBI" id="CHEBI:90616"/>
        <dbReference type="EC" id="2.1.1.72"/>
    </reaction>
</comment>
<dbReference type="PRINTS" id="PR00507">
    <property type="entry name" value="N12N6MTFRASE"/>
</dbReference>
<dbReference type="InterPro" id="IPR011639">
    <property type="entry name" value="MethylTrfase_TaqI-like_dom"/>
</dbReference>
<feature type="domain" description="Type II methyltransferase M.TaqI-like" evidence="6">
    <location>
        <begin position="563"/>
        <end position="806"/>
    </location>
</feature>
<organism evidence="7 8">
    <name type="scientific">Kitasatospora viridis</name>
    <dbReference type="NCBI Taxonomy" id="281105"/>
    <lineage>
        <taxon>Bacteria</taxon>
        <taxon>Bacillati</taxon>
        <taxon>Actinomycetota</taxon>
        <taxon>Actinomycetes</taxon>
        <taxon>Kitasatosporales</taxon>
        <taxon>Streptomycetaceae</taxon>
        <taxon>Kitasatospora</taxon>
    </lineage>
</organism>
<evidence type="ECO:0000256" key="1">
    <source>
        <dbReference type="ARBA" id="ARBA00011900"/>
    </source>
</evidence>